<feature type="region of interest" description="Disordered" evidence="1">
    <location>
        <begin position="63"/>
        <end position="98"/>
    </location>
</feature>
<gene>
    <name evidence="2" type="ORF">Tco_1005443</name>
</gene>
<protein>
    <submittedName>
        <fullName evidence="2">Uncharacterized protein</fullName>
    </submittedName>
</protein>
<evidence type="ECO:0000313" key="2">
    <source>
        <dbReference type="EMBL" id="GJT61910.1"/>
    </source>
</evidence>
<accession>A0ABQ5FF07</accession>
<name>A0ABQ5FF07_9ASTR</name>
<reference evidence="2" key="2">
    <citation type="submission" date="2022-01" db="EMBL/GenBank/DDBJ databases">
        <authorList>
            <person name="Yamashiro T."/>
            <person name="Shiraishi A."/>
            <person name="Satake H."/>
            <person name="Nakayama K."/>
        </authorList>
    </citation>
    <scope>NUCLEOTIDE SEQUENCE</scope>
</reference>
<evidence type="ECO:0000313" key="3">
    <source>
        <dbReference type="Proteomes" id="UP001151760"/>
    </source>
</evidence>
<dbReference type="EMBL" id="BQNB010017329">
    <property type="protein sequence ID" value="GJT61910.1"/>
    <property type="molecule type" value="Genomic_DNA"/>
</dbReference>
<dbReference type="Proteomes" id="UP001151760">
    <property type="component" value="Unassembled WGS sequence"/>
</dbReference>
<keyword evidence="3" id="KW-1185">Reference proteome</keyword>
<organism evidence="2 3">
    <name type="scientific">Tanacetum coccineum</name>
    <dbReference type="NCBI Taxonomy" id="301880"/>
    <lineage>
        <taxon>Eukaryota</taxon>
        <taxon>Viridiplantae</taxon>
        <taxon>Streptophyta</taxon>
        <taxon>Embryophyta</taxon>
        <taxon>Tracheophyta</taxon>
        <taxon>Spermatophyta</taxon>
        <taxon>Magnoliopsida</taxon>
        <taxon>eudicotyledons</taxon>
        <taxon>Gunneridae</taxon>
        <taxon>Pentapetalae</taxon>
        <taxon>asterids</taxon>
        <taxon>campanulids</taxon>
        <taxon>Asterales</taxon>
        <taxon>Asteraceae</taxon>
        <taxon>Asteroideae</taxon>
        <taxon>Anthemideae</taxon>
        <taxon>Anthemidinae</taxon>
        <taxon>Tanacetum</taxon>
    </lineage>
</organism>
<comment type="caution">
    <text evidence="2">The sequence shown here is derived from an EMBL/GenBank/DDBJ whole genome shotgun (WGS) entry which is preliminary data.</text>
</comment>
<reference evidence="2" key="1">
    <citation type="journal article" date="2022" name="Int. J. Mol. Sci.">
        <title>Draft Genome of Tanacetum Coccineum: Genomic Comparison of Closely Related Tanacetum-Family Plants.</title>
        <authorList>
            <person name="Yamashiro T."/>
            <person name="Shiraishi A."/>
            <person name="Nakayama K."/>
            <person name="Satake H."/>
        </authorList>
    </citation>
    <scope>NUCLEOTIDE SEQUENCE</scope>
</reference>
<evidence type="ECO:0000256" key="1">
    <source>
        <dbReference type="SAM" id="MobiDB-lite"/>
    </source>
</evidence>
<proteinExistence type="predicted"/>
<sequence length="174" mass="19286">MVVVLKFMGEGYIMRTIHVEYKWTLPRYSITKVFGHVLNESPKKSISNVLKNLKNPRQVVKGVQNDDDLDTNGRNSKLAEEGVNSGVVSSTHGSSPVAPKLMLVNDDGKPLNKVDPVNADSNSDVEVAYDETAQFMAIGGANDASLYEDEDNDIYDTYDIKGLSKQELTLYERV</sequence>